<evidence type="ECO:0000313" key="3">
    <source>
        <dbReference type="EMBL" id="KAE9297899.1"/>
    </source>
</evidence>
<dbReference type="Proteomes" id="UP000429607">
    <property type="component" value="Unassembled WGS sequence"/>
</dbReference>
<sequence length="38" mass="4005">MVQLLAVDSAETYETIEIATTARDRTAASPARAGAPQE</sequence>
<proteinExistence type="predicted"/>
<dbReference type="EMBL" id="QXFT01002464">
    <property type="protein sequence ID" value="KAE9297899.1"/>
    <property type="molecule type" value="Genomic_DNA"/>
</dbReference>
<keyword evidence="5" id="KW-1185">Reference proteome</keyword>
<gene>
    <name evidence="2" type="ORF">PR001_g22225</name>
    <name evidence="1" type="ORF">PR002_g26914</name>
    <name evidence="3" type="ORF">PR003_g23380</name>
</gene>
<name>A0A6A4D7G7_9STRA</name>
<evidence type="ECO:0000313" key="2">
    <source>
        <dbReference type="EMBL" id="KAE8987798.1"/>
    </source>
</evidence>
<evidence type="ECO:0000313" key="5">
    <source>
        <dbReference type="Proteomes" id="UP000434957"/>
    </source>
</evidence>
<protein>
    <submittedName>
        <fullName evidence="3">Uncharacterized protein</fullName>
    </submittedName>
</protein>
<comment type="caution">
    <text evidence="3">The sequence shown here is derived from an EMBL/GenBank/DDBJ whole genome shotgun (WGS) entry which is preliminary data.</text>
</comment>
<dbReference type="EMBL" id="QXFU01004026">
    <property type="protein sequence ID" value="KAE8971161.1"/>
    <property type="molecule type" value="Genomic_DNA"/>
</dbReference>
<evidence type="ECO:0000313" key="1">
    <source>
        <dbReference type="EMBL" id="KAE8971161.1"/>
    </source>
</evidence>
<dbReference type="AlphaFoldDB" id="A0A6A4D7G7"/>
<organism evidence="3 5">
    <name type="scientific">Phytophthora rubi</name>
    <dbReference type="NCBI Taxonomy" id="129364"/>
    <lineage>
        <taxon>Eukaryota</taxon>
        <taxon>Sar</taxon>
        <taxon>Stramenopiles</taxon>
        <taxon>Oomycota</taxon>
        <taxon>Peronosporomycetes</taxon>
        <taxon>Peronosporales</taxon>
        <taxon>Peronosporaceae</taxon>
        <taxon>Phytophthora</taxon>
    </lineage>
</organism>
<dbReference type="Proteomes" id="UP000435112">
    <property type="component" value="Unassembled WGS sequence"/>
</dbReference>
<reference evidence="3 5" key="1">
    <citation type="submission" date="2018-08" db="EMBL/GenBank/DDBJ databases">
        <title>Genomic investigation of the strawberry pathogen Phytophthora fragariae indicates pathogenicity is determined by transcriptional variation in three key races.</title>
        <authorList>
            <person name="Adams T.M."/>
            <person name="Armitage A.D."/>
            <person name="Sobczyk M.K."/>
            <person name="Bates H.J."/>
            <person name="Dunwell J.M."/>
            <person name="Nellist C.F."/>
            <person name="Harrison R.J."/>
        </authorList>
    </citation>
    <scope>NUCLEOTIDE SEQUENCE [LARGE SCALE GENOMIC DNA]</scope>
    <source>
        <strain evidence="2 4">SCRP249</strain>
        <strain evidence="1 6">SCRP324</strain>
        <strain evidence="3 5">SCRP333</strain>
    </source>
</reference>
<evidence type="ECO:0000313" key="4">
    <source>
        <dbReference type="Proteomes" id="UP000429607"/>
    </source>
</evidence>
<dbReference type="Proteomes" id="UP000434957">
    <property type="component" value="Unassembled WGS sequence"/>
</dbReference>
<dbReference type="EMBL" id="QXFV01002443">
    <property type="protein sequence ID" value="KAE8987798.1"/>
    <property type="molecule type" value="Genomic_DNA"/>
</dbReference>
<accession>A0A6A4D7G7</accession>
<evidence type="ECO:0000313" key="6">
    <source>
        <dbReference type="Proteomes" id="UP000435112"/>
    </source>
</evidence>